<dbReference type="Gene3D" id="3.90.1150.10">
    <property type="entry name" value="Aspartate Aminotransferase, domain 1"/>
    <property type="match status" value="1"/>
</dbReference>
<dbReference type="SUPFAM" id="SSF46785">
    <property type="entry name" value="Winged helix' DNA-binding domain"/>
    <property type="match status" value="1"/>
</dbReference>
<dbReference type="SMART" id="SM00345">
    <property type="entry name" value="HTH_GNTR"/>
    <property type="match status" value="1"/>
</dbReference>
<dbReference type="CDD" id="cd07377">
    <property type="entry name" value="WHTH_GntR"/>
    <property type="match status" value="1"/>
</dbReference>
<dbReference type="OrthoDB" id="9804020at2"/>
<dbReference type="EMBL" id="RAXT01000027">
    <property type="protein sequence ID" value="RKG37112.1"/>
    <property type="molecule type" value="Genomic_DNA"/>
</dbReference>
<dbReference type="AlphaFoldDB" id="A0A3A8EQF0"/>
<reference evidence="7 8" key="1">
    <citation type="submission" date="2018-09" db="EMBL/GenBank/DDBJ databases">
        <title>The draft genome of Acinetobacter spp. strains.</title>
        <authorList>
            <person name="Qin J."/>
            <person name="Feng Y."/>
            <person name="Zong Z."/>
        </authorList>
    </citation>
    <scope>NUCLEOTIDE SEQUENCE [LARGE SCALE GENOMIC DNA]</scope>
    <source>
        <strain evidence="7 8">WCHAc060115</strain>
    </source>
</reference>
<keyword evidence="2" id="KW-0663">Pyridoxal phosphate</keyword>
<feature type="domain" description="HTH gntR-type" evidence="6">
    <location>
        <begin position="2"/>
        <end position="70"/>
    </location>
</feature>
<dbReference type="InterPro" id="IPR051446">
    <property type="entry name" value="HTH_trans_reg/aminotransferase"/>
</dbReference>
<dbReference type="GO" id="GO:0003677">
    <property type="term" value="F:DNA binding"/>
    <property type="evidence" value="ECO:0007669"/>
    <property type="project" value="UniProtKB-KW"/>
</dbReference>
<dbReference type="Pfam" id="PF00392">
    <property type="entry name" value="GntR"/>
    <property type="match status" value="1"/>
</dbReference>
<dbReference type="GO" id="GO:0003700">
    <property type="term" value="F:DNA-binding transcription factor activity"/>
    <property type="evidence" value="ECO:0007669"/>
    <property type="project" value="InterPro"/>
</dbReference>
<dbReference type="InterPro" id="IPR036388">
    <property type="entry name" value="WH-like_DNA-bd_sf"/>
</dbReference>
<evidence type="ECO:0000256" key="4">
    <source>
        <dbReference type="ARBA" id="ARBA00023125"/>
    </source>
</evidence>
<organism evidence="7 8">
    <name type="scientific">Acinetobacter rongchengensis</name>
    <dbReference type="NCBI Taxonomy" id="2419601"/>
    <lineage>
        <taxon>Bacteria</taxon>
        <taxon>Pseudomonadati</taxon>
        <taxon>Pseudomonadota</taxon>
        <taxon>Gammaproteobacteria</taxon>
        <taxon>Moraxellales</taxon>
        <taxon>Moraxellaceae</taxon>
        <taxon>Acinetobacter</taxon>
    </lineage>
</organism>
<accession>A0A3A8EQF0</accession>
<evidence type="ECO:0000313" key="7">
    <source>
        <dbReference type="EMBL" id="RKG37112.1"/>
    </source>
</evidence>
<dbReference type="CDD" id="cd00609">
    <property type="entry name" value="AAT_like"/>
    <property type="match status" value="1"/>
</dbReference>
<evidence type="ECO:0000259" key="6">
    <source>
        <dbReference type="PROSITE" id="PS50949"/>
    </source>
</evidence>
<evidence type="ECO:0000256" key="5">
    <source>
        <dbReference type="ARBA" id="ARBA00023163"/>
    </source>
</evidence>
<dbReference type="PROSITE" id="PS50949">
    <property type="entry name" value="HTH_GNTR"/>
    <property type="match status" value="1"/>
</dbReference>
<comment type="caution">
    <text evidence="7">The sequence shown here is derived from an EMBL/GenBank/DDBJ whole genome shotgun (WGS) entry which is preliminary data.</text>
</comment>
<dbReference type="InterPro" id="IPR000524">
    <property type="entry name" value="Tscrpt_reg_HTH_GntR"/>
</dbReference>
<dbReference type="GO" id="GO:0030170">
    <property type="term" value="F:pyridoxal phosphate binding"/>
    <property type="evidence" value="ECO:0007669"/>
    <property type="project" value="InterPro"/>
</dbReference>
<evidence type="ECO:0000313" key="8">
    <source>
        <dbReference type="Proteomes" id="UP000280405"/>
    </source>
</evidence>
<gene>
    <name evidence="7" type="ORF">D7V20_12050</name>
</gene>
<dbReference type="SUPFAM" id="SSF53383">
    <property type="entry name" value="PLP-dependent transferases"/>
    <property type="match status" value="1"/>
</dbReference>
<dbReference type="PANTHER" id="PTHR46577:SF1">
    <property type="entry name" value="HTH-TYPE TRANSCRIPTIONAL REGULATORY PROTEIN GABR"/>
    <property type="match status" value="1"/>
</dbReference>
<keyword evidence="8" id="KW-1185">Reference proteome</keyword>
<dbReference type="InterPro" id="IPR004839">
    <property type="entry name" value="Aminotransferase_I/II_large"/>
</dbReference>
<evidence type="ECO:0000256" key="3">
    <source>
        <dbReference type="ARBA" id="ARBA00023015"/>
    </source>
</evidence>
<protein>
    <submittedName>
        <fullName evidence="7">PLP-dependent aminotransferase family protein</fullName>
    </submittedName>
</protein>
<comment type="similarity">
    <text evidence="1">In the C-terminal section; belongs to the class-I pyridoxal-phosphate-dependent aminotransferase family.</text>
</comment>
<keyword evidence="7" id="KW-0808">Transferase</keyword>
<dbReference type="Pfam" id="PF00155">
    <property type="entry name" value="Aminotran_1_2"/>
    <property type="match status" value="1"/>
</dbReference>
<dbReference type="Gene3D" id="1.10.10.10">
    <property type="entry name" value="Winged helix-like DNA-binding domain superfamily/Winged helix DNA-binding domain"/>
    <property type="match status" value="1"/>
</dbReference>
<dbReference type="Proteomes" id="UP000280405">
    <property type="component" value="Unassembled WGS sequence"/>
</dbReference>
<name>A0A3A8EQF0_9GAMM</name>
<dbReference type="InterPro" id="IPR015421">
    <property type="entry name" value="PyrdxlP-dep_Trfase_major"/>
</dbReference>
<keyword evidence="3" id="KW-0805">Transcription regulation</keyword>
<dbReference type="GO" id="GO:0008483">
    <property type="term" value="F:transaminase activity"/>
    <property type="evidence" value="ECO:0007669"/>
    <property type="project" value="UniProtKB-KW"/>
</dbReference>
<evidence type="ECO:0000256" key="2">
    <source>
        <dbReference type="ARBA" id="ARBA00022898"/>
    </source>
</evidence>
<keyword evidence="5" id="KW-0804">Transcription</keyword>
<dbReference type="Gene3D" id="3.40.640.10">
    <property type="entry name" value="Type I PLP-dependent aspartate aminotransferase-like (Major domain)"/>
    <property type="match status" value="1"/>
</dbReference>
<proteinExistence type="inferred from homology"/>
<dbReference type="RefSeq" id="WP_120384502.1">
    <property type="nucleotide sequence ID" value="NZ_RAXT01000027.1"/>
</dbReference>
<dbReference type="InterPro" id="IPR015422">
    <property type="entry name" value="PyrdxlP-dep_Trfase_small"/>
</dbReference>
<dbReference type="PANTHER" id="PTHR46577">
    <property type="entry name" value="HTH-TYPE TRANSCRIPTIONAL REGULATORY PROTEIN GABR"/>
    <property type="match status" value="1"/>
</dbReference>
<sequence>MAFQYQTLAQQIAQKIYCGELVVGQRLSSLRQFAEQQKISLNTAKSCYELLEAQGLIYVKDKSGYFVQSQQKVQQIAVPDHPDFKSRPREVSNLELQIQIHEAAINNRLIHLGSIQLSPNLVPVEALRRSIQRALKHCKPEDFLYSDRQGHPQLREALSAHWAEDGFYIAKEDIYISNGCMPALSVVIQSFTQVGDSIIIPTPNYNGQLQLLALLKRKIIEIPANTEGFDIDRLEQVMRDSGAKACLLTANFQNPLGFCLSNPDKEKIAQLAAKYQCYVIEDDIYAECSFNAKRPLPIKYWDQAGYVIYCGSISKSLSTSYRVGWFCIPQRLQHLHAQLMTQNVSVNTPLQLGLADLIFSRAYRQHLTELRPQLMAQVEQYRQFIYQSFQGVEIRLNQPQGSYALWLQLPQQIDSLAMYYYAQQHSINIVPGLIFGEDKRYNNCIRLNAGHELSEEIRDAIVLLGDWVKNQLHFADTTKNALRSDLTQERLFEAS</sequence>
<keyword evidence="7" id="KW-0032">Aminotransferase</keyword>
<dbReference type="InterPro" id="IPR015424">
    <property type="entry name" value="PyrdxlP-dep_Trfase"/>
</dbReference>
<evidence type="ECO:0000256" key="1">
    <source>
        <dbReference type="ARBA" id="ARBA00005384"/>
    </source>
</evidence>
<dbReference type="InterPro" id="IPR036390">
    <property type="entry name" value="WH_DNA-bd_sf"/>
</dbReference>
<keyword evidence="4" id="KW-0238">DNA-binding</keyword>